<dbReference type="AlphaFoldDB" id="A0AAD6DGK2"/>
<dbReference type="Proteomes" id="UP001216150">
    <property type="component" value="Unassembled WGS sequence"/>
</dbReference>
<name>A0AAD6DGK2_9EURO</name>
<dbReference type="EMBL" id="JAQJAC010000006">
    <property type="protein sequence ID" value="KAJ5580619.1"/>
    <property type="molecule type" value="Genomic_DNA"/>
</dbReference>
<reference evidence="1 2" key="1">
    <citation type="journal article" date="2023" name="IMA Fungus">
        <title>Comparative genomic study of the Penicillium genus elucidates a diverse pangenome and 15 lateral gene transfer events.</title>
        <authorList>
            <person name="Petersen C."/>
            <person name="Sorensen T."/>
            <person name="Nielsen M.R."/>
            <person name="Sondergaard T.E."/>
            <person name="Sorensen J.L."/>
            <person name="Fitzpatrick D.A."/>
            <person name="Frisvad J.C."/>
            <person name="Nielsen K.L."/>
        </authorList>
    </citation>
    <scope>NUCLEOTIDE SEQUENCE [LARGE SCALE GENOMIC DNA]</scope>
    <source>
        <strain evidence="1 2">IBT 29057</strain>
    </source>
</reference>
<keyword evidence="2" id="KW-1185">Reference proteome</keyword>
<sequence>MVQPLWRWSQDRHLGRREKGGMRVPFFSGTVNSASTIIQRAYRKRENKTGQMSLTDHKWDGIGGYSVAADVGCVLYTVCRRLRGVRSRRVDDAG</sequence>
<protein>
    <submittedName>
        <fullName evidence="1">Uncharacterized protein</fullName>
    </submittedName>
</protein>
<comment type="caution">
    <text evidence="1">The sequence shown here is derived from an EMBL/GenBank/DDBJ whole genome shotgun (WGS) entry which is preliminary data.</text>
</comment>
<evidence type="ECO:0000313" key="1">
    <source>
        <dbReference type="EMBL" id="KAJ5580619.1"/>
    </source>
</evidence>
<organism evidence="1 2">
    <name type="scientific">Penicillium hetheringtonii</name>
    <dbReference type="NCBI Taxonomy" id="911720"/>
    <lineage>
        <taxon>Eukaryota</taxon>
        <taxon>Fungi</taxon>
        <taxon>Dikarya</taxon>
        <taxon>Ascomycota</taxon>
        <taxon>Pezizomycotina</taxon>
        <taxon>Eurotiomycetes</taxon>
        <taxon>Eurotiomycetidae</taxon>
        <taxon>Eurotiales</taxon>
        <taxon>Aspergillaceae</taxon>
        <taxon>Penicillium</taxon>
    </lineage>
</organism>
<accession>A0AAD6DGK2</accession>
<evidence type="ECO:0000313" key="2">
    <source>
        <dbReference type="Proteomes" id="UP001216150"/>
    </source>
</evidence>
<proteinExistence type="predicted"/>
<gene>
    <name evidence="1" type="ORF">N7450_006920</name>
</gene>